<dbReference type="Proteomes" id="UP000318138">
    <property type="component" value="Chromosome"/>
</dbReference>
<protein>
    <submittedName>
        <fullName evidence="2">DUF188 domain-containing protein</fullName>
    </submittedName>
</protein>
<reference evidence="3" key="1">
    <citation type="submission" date="2019-07" db="EMBL/GenBank/DDBJ databases">
        <title>Bacillus alkalisoli sp. nov. isolated from saline soil.</title>
        <authorList>
            <person name="Sun J.-Q."/>
            <person name="Xu L."/>
        </authorList>
    </citation>
    <scope>NUCLEOTIDE SEQUENCE [LARGE SCALE GENOMIC DNA]</scope>
    <source>
        <strain evidence="3">M4U3P1</strain>
    </source>
</reference>
<gene>
    <name evidence="2" type="ORF">FLK61_29530</name>
</gene>
<name>A0A859FDH1_9BACI</name>
<dbReference type="PANTHER" id="PTHR35146">
    <property type="entry name" value="UPF0178 PROTEIN YAII"/>
    <property type="match status" value="1"/>
</dbReference>
<dbReference type="PANTHER" id="PTHR35146:SF1">
    <property type="entry name" value="UPF0178 PROTEIN YAII"/>
    <property type="match status" value="1"/>
</dbReference>
<dbReference type="InterPro" id="IPR003791">
    <property type="entry name" value="UPF0178"/>
</dbReference>
<dbReference type="KEGG" id="psua:FLK61_29530"/>
<comment type="similarity">
    <text evidence="1">Belongs to the UPF0178 family.</text>
</comment>
<dbReference type="AlphaFoldDB" id="A0A859FDH1"/>
<proteinExistence type="inferred from homology"/>
<evidence type="ECO:0000256" key="1">
    <source>
        <dbReference type="ARBA" id="ARBA00008522"/>
    </source>
</evidence>
<dbReference type="Pfam" id="PF02639">
    <property type="entry name" value="DUF188"/>
    <property type="match status" value="1"/>
</dbReference>
<organism evidence="2 3">
    <name type="scientific">Paenalkalicoccus suaedae</name>
    <dbReference type="NCBI Taxonomy" id="2592382"/>
    <lineage>
        <taxon>Bacteria</taxon>
        <taxon>Bacillati</taxon>
        <taxon>Bacillota</taxon>
        <taxon>Bacilli</taxon>
        <taxon>Bacillales</taxon>
        <taxon>Bacillaceae</taxon>
        <taxon>Paenalkalicoccus</taxon>
    </lineage>
</organism>
<accession>A0A859FDH1</accession>
<dbReference type="RefSeq" id="WP_176008906.1">
    <property type="nucleotide sequence ID" value="NZ_CP041372.2"/>
</dbReference>
<dbReference type="EMBL" id="CP041372">
    <property type="protein sequence ID" value="QKS70871.1"/>
    <property type="molecule type" value="Genomic_DNA"/>
</dbReference>
<sequence>MEMKKTKIYVDADACPVVKEILSVSKKHGFNLCFIHSYNHIRREPFPDTIETVIVDADKEASDLAIANRVQASDLVVTDDYGLATMVIGKKAKVLTSRGVFLTNDTIDFHLERRHESAKERRAGRYTKGPKKLTDEQKDFFASQLSQFE</sequence>
<evidence type="ECO:0000313" key="2">
    <source>
        <dbReference type="EMBL" id="QKS70871.1"/>
    </source>
</evidence>
<keyword evidence="3" id="KW-1185">Reference proteome</keyword>
<evidence type="ECO:0000313" key="3">
    <source>
        <dbReference type="Proteomes" id="UP000318138"/>
    </source>
</evidence>